<evidence type="ECO:0000313" key="2">
    <source>
        <dbReference type="Proteomes" id="UP001597187"/>
    </source>
</evidence>
<dbReference type="RefSeq" id="WP_250872718.1">
    <property type="nucleotide sequence ID" value="NZ_JALXFV010000003.1"/>
</dbReference>
<evidence type="ECO:0000313" key="1">
    <source>
        <dbReference type="EMBL" id="MFD1512738.1"/>
    </source>
</evidence>
<proteinExistence type="predicted"/>
<name>A0ABD6ASA7_9EURY</name>
<sequence length="53" mass="5886">MPQRTFVRCVDCRRRSSAVVHDDGSITLPTADSQCRCGGTEFIELDELLTTTP</sequence>
<protein>
    <recommendedName>
        <fullName evidence="3">Small CPxCG-related zinc finger protein</fullName>
    </recommendedName>
</protein>
<dbReference type="EMBL" id="JBHUDC010000003">
    <property type="protein sequence ID" value="MFD1512738.1"/>
    <property type="molecule type" value="Genomic_DNA"/>
</dbReference>
<evidence type="ECO:0008006" key="3">
    <source>
        <dbReference type="Google" id="ProtNLM"/>
    </source>
</evidence>
<reference evidence="1 2" key="1">
    <citation type="journal article" date="2019" name="Int. J. Syst. Evol. Microbiol.">
        <title>The Global Catalogue of Microorganisms (GCM) 10K type strain sequencing project: providing services to taxonomists for standard genome sequencing and annotation.</title>
        <authorList>
            <consortium name="The Broad Institute Genomics Platform"/>
            <consortium name="The Broad Institute Genome Sequencing Center for Infectious Disease"/>
            <person name="Wu L."/>
            <person name="Ma J."/>
        </authorList>
    </citation>
    <scope>NUCLEOTIDE SEQUENCE [LARGE SCALE GENOMIC DNA]</scope>
    <source>
        <strain evidence="1 2">CGMCC 1.12563</strain>
    </source>
</reference>
<dbReference type="AlphaFoldDB" id="A0ABD6ASA7"/>
<accession>A0ABD6ASA7</accession>
<gene>
    <name evidence="1" type="ORF">ACFSBT_05510</name>
</gene>
<comment type="caution">
    <text evidence="1">The sequence shown here is derived from an EMBL/GenBank/DDBJ whole genome shotgun (WGS) entry which is preliminary data.</text>
</comment>
<organism evidence="1 2">
    <name type="scientific">Halomarina rubra</name>
    <dbReference type="NCBI Taxonomy" id="2071873"/>
    <lineage>
        <taxon>Archaea</taxon>
        <taxon>Methanobacteriati</taxon>
        <taxon>Methanobacteriota</taxon>
        <taxon>Stenosarchaea group</taxon>
        <taxon>Halobacteria</taxon>
        <taxon>Halobacteriales</taxon>
        <taxon>Natronomonadaceae</taxon>
        <taxon>Halomarina</taxon>
    </lineage>
</organism>
<keyword evidence="2" id="KW-1185">Reference proteome</keyword>
<dbReference type="Proteomes" id="UP001597187">
    <property type="component" value="Unassembled WGS sequence"/>
</dbReference>